<keyword evidence="1" id="KW-0812">Transmembrane</keyword>
<feature type="transmembrane region" description="Helical" evidence="1">
    <location>
        <begin position="112"/>
        <end position="135"/>
    </location>
</feature>
<evidence type="ECO:0000313" key="2">
    <source>
        <dbReference type="EMBL" id="KAB2928757.1"/>
    </source>
</evidence>
<dbReference type="Pfam" id="PF20221">
    <property type="entry name" value="DUF6580"/>
    <property type="match status" value="1"/>
</dbReference>
<keyword evidence="1" id="KW-0472">Membrane</keyword>
<dbReference type="Proteomes" id="UP000460298">
    <property type="component" value="Unassembled WGS sequence"/>
</dbReference>
<reference evidence="2 3" key="1">
    <citation type="submission" date="2019-10" db="EMBL/GenBank/DDBJ databases">
        <title>Extracellular Electron Transfer in a Candidatus Methanoperedens spp. Enrichment Culture.</title>
        <authorList>
            <person name="Berger S."/>
            <person name="Rangel Shaw D."/>
            <person name="Berben T."/>
            <person name="In 'T Zandt M."/>
            <person name="Frank J."/>
            <person name="Reimann J."/>
            <person name="Jetten M.S.M."/>
            <person name="Welte C.U."/>
        </authorList>
    </citation>
    <scope>NUCLEOTIDE SEQUENCE [LARGE SCALE GENOMIC DNA]</scope>
    <source>
        <strain evidence="2">SB12</strain>
    </source>
</reference>
<dbReference type="EMBL" id="WBUI01000044">
    <property type="protein sequence ID" value="KAB2928757.1"/>
    <property type="molecule type" value="Genomic_DNA"/>
</dbReference>
<comment type="caution">
    <text evidence="2">The sequence shown here is derived from an EMBL/GenBank/DDBJ whole genome shotgun (WGS) entry which is preliminary data.</text>
</comment>
<evidence type="ECO:0000256" key="1">
    <source>
        <dbReference type="SAM" id="Phobius"/>
    </source>
</evidence>
<proteinExistence type="predicted"/>
<feature type="transmembrane region" description="Helical" evidence="1">
    <location>
        <begin position="155"/>
        <end position="177"/>
    </location>
</feature>
<dbReference type="AlphaFoldDB" id="A0A833LX04"/>
<protein>
    <submittedName>
        <fullName evidence="2">Uncharacterized protein</fullName>
    </submittedName>
</protein>
<keyword evidence="1" id="KW-1133">Transmembrane helix</keyword>
<feature type="transmembrane region" description="Helical" evidence="1">
    <location>
        <begin position="53"/>
        <end position="75"/>
    </location>
</feature>
<accession>A0A833LX04</accession>
<name>A0A833LX04_9LEPT</name>
<evidence type="ECO:0000313" key="3">
    <source>
        <dbReference type="Proteomes" id="UP000460298"/>
    </source>
</evidence>
<gene>
    <name evidence="2" type="ORF">F9K24_21575</name>
</gene>
<sequence length="192" mass="21443">MNNRSILLRPLALTTLIALMVASRFLPHMPNFSPLGAISLFGGAHFEKRWQAFFVPLISVFASDLVLNNVIYAGYYDSFVFFYDGFYWQYGAYVLTVLLGIFYLRKIDPLRVIGVSFASAVLFFVVSNFGVWAGGTIYTMDAKGLFTCYVAAIPFFKGTLLGNVVYSAVLFGAFALVERRLPSLRRGSYAEV</sequence>
<organism evidence="2 3">
    <name type="scientific">Leptonema illini</name>
    <dbReference type="NCBI Taxonomy" id="183"/>
    <lineage>
        <taxon>Bacteria</taxon>
        <taxon>Pseudomonadati</taxon>
        <taxon>Spirochaetota</taxon>
        <taxon>Spirochaetia</taxon>
        <taxon>Leptospirales</taxon>
        <taxon>Leptospiraceae</taxon>
        <taxon>Leptonema</taxon>
    </lineage>
</organism>
<dbReference type="InterPro" id="IPR046487">
    <property type="entry name" value="DUF6580"/>
</dbReference>
<feature type="transmembrane region" description="Helical" evidence="1">
    <location>
        <begin position="87"/>
        <end position="105"/>
    </location>
</feature>